<evidence type="ECO:0000313" key="2">
    <source>
        <dbReference type="EMBL" id="RGM41604.1"/>
    </source>
</evidence>
<dbReference type="InterPro" id="IPR023385">
    <property type="entry name" value="YopX-like_C"/>
</dbReference>
<organism evidence="2 3">
    <name type="scientific">Phocaeicola plebeius</name>
    <dbReference type="NCBI Taxonomy" id="310297"/>
    <lineage>
        <taxon>Bacteria</taxon>
        <taxon>Pseudomonadati</taxon>
        <taxon>Bacteroidota</taxon>
        <taxon>Bacteroidia</taxon>
        <taxon>Bacteroidales</taxon>
        <taxon>Bacteroidaceae</taxon>
        <taxon>Phocaeicola</taxon>
    </lineage>
</organism>
<accession>A0A3E4WHJ6</accession>
<dbReference type="SUPFAM" id="SSF159006">
    <property type="entry name" value="YopX-like"/>
    <property type="match status" value="1"/>
</dbReference>
<evidence type="ECO:0000259" key="1">
    <source>
        <dbReference type="Pfam" id="PF09643"/>
    </source>
</evidence>
<dbReference type="Proteomes" id="UP000260780">
    <property type="component" value="Unassembled WGS sequence"/>
</dbReference>
<name>A0A3E4WHJ6_9BACT</name>
<dbReference type="Gene3D" id="2.30.30.290">
    <property type="entry name" value="YopX-like domains"/>
    <property type="match status" value="1"/>
</dbReference>
<dbReference type="InterPro" id="IPR019096">
    <property type="entry name" value="YopX_protein"/>
</dbReference>
<dbReference type="NCBIfam" id="TIGR01671">
    <property type="entry name" value="phage_TIGR01671"/>
    <property type="match status" value="1"/>
</dbReference>
<feature type="domain" description="YopX protein" evidence="1">
    <location>
        <begin position="6"/>
        <end position="132"/>
    </location>
</feature>
<dbReference type="EMBL" id="QSTF01000007">
    <property type="protein sequence ID" value="RGM41604.1"/>
    <property type="molecule type" value="Genomic_DNA"/>
</dbReference>
<dbReference type="RefSeq" id="WP_117747514.1">
    <property type="nucleotide sequence ID" value="NZ_JAQCSP010000004.1"/>
</dbReference>
<gene>
    <name evidence="2" type="ORF">DXC17_04645</name>
</gene>
<dbReference type="InterPro" id="IPR010024">
    <property type="entry name" value="CHP16711"/>
</dbReference>
<proteinExistence type="predicted"/>
<dbReference type="Pfam" id="PF09643">
    <property type="entry name" value="YopX"/>
    <property type="match status" value="1"/>
</dbReference>
<protein>
    <recommendedName>
        <fullName evidence="1">YopX protein domain-containing protein</fullName>
    </recommendedName>
</protein>
<reference evidence="2 3" key="1">
    <citation type="submission" date="2018-08" db="EMBL/GenBank/DDBJ databases">
        <title>A genome reference for cultivated species of the human gut microbiota.</title>
        <authorList>
            <person name="Zou Y."/>
            <person name="Xue W."/>
            <person name="Luo G."/>
        </authorList>
    </citation>
    <scope>NUCLEOTIDE SEQUENCE [LARGE SCALE GENOMIC DNA]</scope>
    <source>
        <strain evidence="2 3">OM08-14</strain>
    </source>
</reference>
<evidence type="ECO:0000313" key="3">
    <source>
        <dbReference type="Proteomes" id="UP000260780"/>
    </source>
</evidence>
<sequence length="135" mass="15626">MVREIKFRGKSKKTRKWLYGYLGECKFSILDYVYTDKVIFDNVLSFNTDNSAYVVKDLSVEEETIGQFTGLRDKNGNEIYEGDFVLINGQIYEVVYNKGRFIIEVKGCGYIPLKNVVCQVRGNIHDNPELMEDKS</sequence>
<dbReference type="AlphaFoldDB" id="A0A3E4WHJ6"/>
<comment type="caution">
    <text evidence="2">The sequence shown here is derived from an EMBL/GenBank/DDBJ whole genome shotgun (WGS) entry which is preliminary data.</text>
</comment>